<evidence type="ECO:0000313" key="15">
    <source>
        <dbReference type="Proteomes" id="UP000823561"/>
    </source>
</evidence>
<dbReference type="InterPro" id="IPR004074">
    <property type="entry name" value="IL-1_rcpt_I/II-typ"/>
</dbReference>
<keyword evidence="10" id="KW-0472">Membrane</keyword>
<dbReference type="PROSITE" id="PS50835">
    <property type="entry name" value="IG_LIKE"/>
    <property type="match status" value="3"/>
</dbReference>
<feature type="chain" id="PRO_5043865472" evidence="11">
    <location>
        <begin position="38"/>
        <end position="620"/>
    </location>
</feature>
<keyword evidence="2 11" id="KW-0732">Signal</keyword>
<dbReference type="PRINTS" id="PR01536">
    <property type="entry name" value="INTRLKN1R12F"/>
</dbReference>
<proteinExistence type="inferred from homology"/>
<gene>
    <name evidence="14" type="ORF">AALO_G00035150</name>
</gene>
<evidence type="ECO:0000256" key="3">
    <source>
        <dbReference type="ARBA" id="ARBA00022737"/>
    </source>
</evidence>
<evidence type="ECO:0000256" key="10">
    <source>
        <dbReference type="SAM" id="Phobius"/>
    </source>
</evidence>
<dbReference type="Proteomes" id="UP000823561">
    <property type="component" value="Chromosome 3"/>
</dbReference>
<evidence type="ECO:0000256" key="11">
    <source>
        <dbReference type="SAM" id="SignalP"/>
    </source>
</evidence>
<protein>
    <submittedName>
        <fullName evidence="14">Uncharacterized protein</fullName>
    </submittedName>
</protein>
<dbReference type="InterPro" id="IPR015621">
    <property type="entry name" value="IL-1_rcpt_fam"/>
</dbReference>
<dbReference type="Pfam" id="PF01582">
    <property type="entry name" value="TIR"/>
    <property type="match status" value="1"/>
</dbReference>
<dbReference type="GO" id="GO:0016787">
    <property type="term" value="F:hydrolase activity"/>
    <property type="evidence" value="ECO:0007669"/>
    <property type="project" value="UniProtKB-KW"/>
</dbReference>
<evidence type="ECO:0000256" key="2">
    <source>
        <dbReference type="ARBA" id="ARBA00022729"/>
    </source>
</evidence>
<evidence type="ECO:0000256" key="9">
    <source>
        <dbReference type="SAM" id="MobiDB-lite"/>
    </source>
</evidence>
<evidence type="ECO:0000256" key="6">
    <source>
        <dbReference type="ARBA" id="ARBA00023157"/>
    </source>
</evidence>
<feature type="region of interest" description="Disordered" evidence="9">
    <location>
        <begin position="600"/>
        <end position="620"/>
    </location>
</feature>
<dbReference type="InterPro" id="IPR000157">
    <property type="entry name" value="TIR_dom"/>
</dbReference>
<feature type="domain" description="Ig-like" evidence="13">
    <location>
        <begin position="171"/>
        <end position="243"/>
    </location>
</feature>
<dbReference type="InterPro" id="IPR035897">
    <property type="entry name" value="Toll_tir_struct_dom_sf"/>
</dbReference>
<keyword evidence="15" id="KW-1185">Reference proteome</keyword>
<feature type="compositionally biased region" description="Basic residues" evidence="9">
    <location>
        <begin position="600"/>
        <end position="611"/>
    </location>
</feature>
<dbReference type="InterPro" id="IPR003599">
    <property type="entry name" value="Ig_sub"/>
</dbReference>
<comment type="caution">
    <text evidence="14">The sequence shown here is derived from an EMBL/GenBank/DDBJ whole genome shotgun (WGS) entry which is preliminary data.</text>
</comment>
<evidence type="ECO:0000256" key="7">
    <source>
        <dbReference type="ARBA" id="ARBA00023180"/>
    </source>
</evidence>
<name>A0AAV6HBA4_9TELE</name>
<dbReference type="InterPro" id="IPR013783">
    <property type="entry name" value="Ig-like_fold"/>
</dbReference>
<dbReference type="PANTHER" id="PTHR11890:SF3">
    <property type="entry name" value="INTERLEUKIN-1 RECEPTOR TYPE 2"/>
    <property type="match status" value="1"/>
</dbReference>
<organism evidence="14 15">
    <name type="scientific">Alosa alosa</name>
    <name type="common">allis shad</name>
    <dbReference type="NCBI Taxonomy" id="278164"/>
    <lineage>
        <taxon>Eukaryota</taxon>
        <taxon>Metazoa</taxon>
        <taxon>Chordata</taxon>
        <taxon>Craniata</taxon>
        <taxon>Vertebrata</taxon>
        <taxon>Euteleostomi</taxon>
        <taxon>Actinopterygii</taxon>
        <taxon>Neopterygii</taxon>
        <taxon>Teleostei</taxon>
        <taxon>Clupei</taxon>
        <taxon>Clupeiformes</taxon>
        <taxon>Clupeoidei</taxon>
        <taxon>Clupeidae</taxon>
        <taxon>Alosa</taxon>
    </lineage>
</organism>
<keyword evidence="4" id="KW-0378">Hydrolase</keyword>
<evidence type="ECO:0000259" key="13">
    <source>
        <dbReference type="PROSITE" id="PS50835"/>
    </source>
</evidence>
<dbReference type="Gene3D" id="3.40.50.10140">
    <property type="entry name" value="Toll/interleukin-1 receptor homology (TIR) domain"/>
    <property type="match status" value="1"/>
</dbReference>
<dbReference type="EMBL" id="JADWDJ010000003">
    <property type="protein sequence ID" value="KAG5282832.1"/>
    <property type="molecule type" value="Genomic_DNA"/>
</dbReference>
<comment type="similarity">
    <text evidence="1">Belongs to the interleukin-1 receptor family.</text>
</comment>
<keyword evidence="6" id="KW-1015">Disulfide bond</keyword>
<dbReference type="PRINTS" id="PR01537">
    <property type="entry name" value="INTRLKN1R1F"/>
</dbReference>
<dbReference type="PANTHER" id="PTHR11890">
    <property type="entry name" value="INTERLEUKIN-1 RECEPTOR FAMILY MEMBER"/>
    <property type="match status" value="1"/>
</dbReference>
<dbReference type="AlphaFoldDB" id="A0AAV6HBA4"/>
<dbReference type="SMART" id="SM00255">
    <property type="entry name" value="TIR"/>
    <property type="match status" value="1"/>
</dbReference>
<keyword evidence="10" id="KW-1133">Transmembrane helix</keyword>
<keyword evidence="7" id="KW-0325">Glycoprotein</keyword>
<dbReference type="SMART" id="SM00409">
    <property type="entry name" value="IG"/>
    <property type="match status" value="3"/>
</dbReference>
<evidence type="ECO:0000256" key="5">
    <source>
        <dbReference type="ARBA" id="ARBA00023027"/>
    </source>
</evidence>
<dbReference type="SUPFAM" id="SSF48726">
    <property type="entry name" value="Immunoglobulin"/>
    <property type="match status" value="3"/>
</dbReference>
<evidence type="ECO:0000256" key="8">
    <source>
        <dbReference type="ARBA" id="ARBA00023319"/>
    </source>
</evidence>
<evidence type="ECO:0000313" key="14">
    <source>
        <dbReference type="EMBL" id="KAG5282832.1"/>
    </source>
</evidence>
<feature type="domain" description="TIR" evidence="12">
    <location>
        <begin position="413"/>
        <end position="595"/>
    </location>
</feature>
<reference evidence="14" key="1">
    <citation type="submission" date="2020-10" db="EMBL/GenBank/DDBJ databases">
        <title>Chromosome-scale genome assembly of the Allis shad, Alosa alosa.</title>
        <authorList>
            <person name="Margot Z."/>
            <person name="Christophe K."/>
            <person name="Cabau C."/>
            <person name="Louis A."/>
            <person name="Berthelot C."/>
            <person name="Parey E."/>
            <person name="Roest Crollius H."/>
            <person name="Montfort J."/>
            <person name="Robinson-Rechavi M."/>
            <person name="Bucao C."/>
            <person name="Bouchez O."/>
            <person name="Gislard M."/>
            <person name="Lluch J."/>
            <person name="Milhes M."/>
            <person name="Lampietro C."/>
            <person name="Lopez Roques C."/>
            <person name="Donnadieu C."/>
            <person name="Braasch I."/>
            <person name="Desvignes T."/>
            <person name="Postlethwait J."/>
            <person name="Bobe J."/>
            <person name="Guiguen Y."/>
        </authorList>
    </citation>
    <scope>NUCLEOTIDE SEQUENCE</scope>
    <source>
        <strain evidence="14">M-15738</strain>
        <tissue evidence="14">Blood</tissue>
    </source>
</reference>
<keyword evidence="3" id="KW-0677">Repeat</keyword>
<dbReference type="GO" id="GO:0004908">
    <property type="term" value="F:interleukin-1 receptor activity"/>
    <property type="evidence" value="ECO:0007669"/>
    <property type="project" value="InterPro"/>
</dbReference>
<dbReference type="InterPro" id="IPR007110">
    <property type="entry name" value="Ig-like_dom"/>
</dbReference>
<feature type="domain" description="Ig-like" evidence="13">
    <location>
        <begin position="254"/>
        <end position="359"/>
    </location>
</feature>
<sequence length="620" mass="69588">MISFSVESRAVPRIAAMSPLWLCWCADVLLTWVSTAADIPQDDECKDYGVPFERVFRRSGEAAMFNCSLVDPRVFNVSTHPYNTTWYHLPTGQEQRAHMEHTIIQGTTLWLLNITAEDKGKFMCVVRTAEGCFKQAYVLMVEAEPGAGPDRGCVHRERSIQFLPALTSSFLSCPLREYLPYLDTYTIHWYRSCEVLPINGKFLVMGEGDLVVDSVAPDDADNYTCVLSFQLAGLQGLMSETIETTVLVKVTYQPEILLPDGEINKVPLGSSFHKLCRVSVPGVGSHDVLVIWRTQDKYINYNTTHRIHQLPQREVPVADGSVVEADLVFSEVREEDLNVNFTCEVHNDRRVPQASFRLQSDPNLLLPLGLVFGASAFMFVQCVLLYRLFKMDIALACRDALPHLYPSTEGDGKVYDAYVVYPRLIGQPGSPEETFVLSTIPQMLEGHYGYRLFILGRDCMPGEALVDAVCSALSLSRRVLLIYGGGRGQSCDDDWGAWLEQQLALQRSLLEDNTLGVILIDLGGVSDSALPPALRLLKEEQGALRPAHTHTLTHTLTHTHGCCCSRSEEEAQEEEEALAFITPSRRFWKELRYHMPIRGKRRTGAHIHTHTHNTQPQSET</sequence>
<feature type="signal peptide" evidence="11">
    <location>
        <begin position="1"/>
        <end position="37"/>
    </location>
</feature>
<dbReference type="SUPFAM" id="SSF52200">
    <property type="entry name" value="Toll/Interleukin receptor TIR domain"/>
    <property type="match status" value="1"/>
</dbReference>
<dbReference type="InterPro" id="IPR036179">
    <property type="entry name" value="Ig-like_dom_sf"/>
</dbReference>
<accession>A0AAV6HBA4</accession>
<evidence type="ECO:0000259" key="12">
    <source>
        <dbReference type="PROSITE" id="PS50104"/>
    </source>
</evidence>
<evidence type="ECO:0000256" key="4">
    <source>
        <dbReference type="ARBA" id="ARBA00022801"/>
    </source>
</evidence>
<feature type="domain" description="Ig-like" evidence="13">
    <location>
        <begin position="40"/>
        <end position="126"/>
    </location>
</feature>
<keyword evidence="10" id="KW-0812">Transmembrane</keyword>
<dbReference type="PROSITE" id="PS50104">
    <property type="entry name" value="TIR"/>
    <property type="match status" value="1"/>
</dbReference>
<evidence type="ECO:0000256" key="1">
    <source>
        <dbReference type="ARBA" id="ARBA00009752"/>
    </source>
</evidence>
<keyword evidence="5" id="KW-0520">NAD</keyword>
<keyword evidence="8" id="KW-0393">Immunoglobulin domain</keyword>
<feature type="transmembrane region" description="Helical" evidence="10">
    <location>
        <begin position="364"/>
        <end position="386"/>
    </location>
</feature>
<dbReference type="Gene3D" id="2.60.40.10">
    <property type="entry name" value="Immunoglobulins"/>
    <property type="match status" value="3"/>
</dbReference>